<name>A0ABV5CVP5_9ACTN</name>
<evidence type="ECO:0000313" key="3">
    <source>
        <dbReference type="EMBL" id="MFB6396068.1"/>
    </source>
</evidence>
<keyword evidence="2" id="KW-0472">Membrane</keyword>
<accession>A0ABV5CVP5</accession>
<sequence length="286" mass="29699">MDLLDLLRLMVRRWYVAAPVVVLTLGAALVVGSSIQPEYKTSAAVLLVPPTTNPPAPAPNASPQPGNPWLKVGEVAMAQAVQISVSAADARQKVQAAGGDPGYEIGLVNRSSIVTVDVTATTHEAALATVVAVTKLISDEVSESQTAYKPKAGEEITTEILDPGTEITPSRSNVLRAQIVVIAIGLLFTAVVAVVYDAIQRRRANARLASRQSGRRPVAGDAGQASVAGGHGGAPHQQGRSAEVTQALGGNGRGGPQISADFIRAPQSDDTILLTAVRTPTDDSRR</sequence>
<protein>
    <recommendedName>
        <fullName evidence="5">Polysaccharide chain length determinant N-terminal domain-containing protein</fullName>
    </recommendedName>
</protein>
<organism evidence="3 4">
    <name type="scientific">Polymorphospora lycopeni</name>
    <dbReference type="NCBI Taxonomy" id="3140240"/>
    <lineage>
        <taxon>Bacteria</taxon>
        <taxon>Bacillati</taxon>
        <taxon>Actinomycetota</taxon>
        <taxon>Actinomycetes</taxon>
        <taxon>Micromonosporales</taxon>
        <taxon>Micromonosporaceae</taxon>
        <taxon>Polymorphospora</taxon>
    </lineage>
</organism>
<comment type="caution">
    <text evidence="3">The sequence shown here is derived from an EMBL/GenBank/DDBJ whole genome shotgun (WGS) entry which is preliminary data.</text>
</comment>
<gene>
    <name evidence="3" type="ORF">AAFH96_23600</name>
</gene>
<feature type="transmembrane region" description="Helical" evidence="2">
    <location>
        <begin position="179"/>
        <end position="199"/>
    </location>
</feature>
<evidence type="ECO:0008006" key="5">
    <source>
        <dbReference type="Google" id="ProtNLM"/>
    </source>
</evidence>
<dbReference type="Proteomes" id="UP001582793">
    <property type="component" value="Unassembled WGS sequence"/>
</dbReference>
<evidence type="ECO:0000256" key="2">
    <source>
        <dbReference type="SAM" id="Phobius"/>
    </source>
</evidence>
<dbReference type="RefSeq" id="WP_364208516.1">
    <property type="nucleotide sequence ID" value="NZ_JBCGDC010000078.1"/>
</dbReference>
<dbReference type="EMBL" id="JBCGDC010000078">
    <property type="protein sequence ID" value="MFB6396068.1"/>
    <property type="molecule type" value="Genomic_DNA"/>
</dbReference>
<keyword evidence="4" id="KW-1185">Reference proteome</keyword>
<evidence type="ECO:0000313" key="4">
    <source>
        <dbReference type="Proteomes" id="UP001582793"/>
    </source>
</evidence>
<evidence type="ECO:0000256" key="1">
    <source>
        <dbReference type="SAM" id="MobiDB-lite"/>
    </source>
</evidence>
<proteinExistence type="predicted"/>
<feature type="region of interest" description="Disordered" evidence="1">
    <location>
        <begin position="206"/>
        <end position="266"/>
    </location>
</feature>
<keyword evidence="2" id="KW-0812">Transmembrane</keyword>
<keyword evidence="2" id="KW-1133">Transmembrane helix</keyword>
<reference evidence="3 4" key="1">
    <citation type="submission" date="2024-04" db="EMBL/GenBank/DDBJ databases">
        <title>Polymorphospora sp. isolated from Baiyangdian Lake in Xiong'an New Area.</title>
        <authorList>
            <person name="Zhang X."/>
            <person name="Liu J."/>
        </authorList>
    </citation>
    <scope>NUCLEOTIDE SEQUENCE [LARGE SCALE GENOMIC DNA]</scope>
    <source>
        <strain evidence="3 4">2-325</strain>
    </source>
</reference>